<dbReference type="GO" id="GO:0047632">
    <property type="term" value="F:agmatine deiminase activity"/>
    <property type="evidence" value="ECO:0007669"/>
    <property type="project" value="TreeGrafter"/>
</dbReference>
<dbReference type="Pfam" id="PF04371">
    <property type="entry name" value="PAD_porph"/>
    <property type="match status" value="2"/>
</dbReference>
<reference evidence="3" key="1">
    <citation type="journal article" date="2018" name="DNA Res.">
        <title>Multiple hybrid de novo genome assembly of finger millet, an orphan allotetraploid crop.</title>
        <authorList>
            <person name="Hatakeyama M."/>
            <person name="Aluri S."/>
            <person name="Balachadran M.T."/>
            <person name="Sivarajan S.R."/>
            <person name="Patrignani A."/>
            <person name="Gruter S."/>
            <person name="Poveda L."/>
            <person name="Shimizu-Inatsugi R."/>
            <person name="Baeten J."/>
            <person name="Francoijs K.J."/>
            <person name="Nataraja K.N."/>
            <person name="Reddy Y.A.N."/>
            <person name="Phadnis S."/>
            <person name="Ravikumar R.L."/>
            <person name="Schlapbach R."/>
            <person name="Sreeman S.M."/>
            <person name="Shimizu K.K."/>
        </authorList>
    </citation>
    <scope>NUCLEOTIDE SEQUENCE</scope>
</reference>
<dbReference type="Gene3D" id="3.75.10.10">
    <property type="entry name" value="L-arginine/glycine Amidinotransferase, Chain A"/>
    <property type="match status" value="2"/>
</dbReference>
<dbReference type="GO" id="GO:0009446">
    <property type="term" value="P:putrescine biosynthetic process"/>
    <property type="evidence" value="ECO:0007669"/>
    <property type="project" value="InterPro"/>
</dbReference>
<evidence type="ECO:0000256" key="1">
    <source>
        <dbReference type="ARBA" id="ARBA00022801"/>
    </source>
</evidence>
<evidence type="ECO:0000313" key="3">
    <source>
        <dbReference type="EMBL" id="GJN26938.1"/>
    </source>
</evidence>
<comment type="caution">
    <text evidence="3">The sequence shown here is derived from an EMBL/GenBank/DDBJ whole genome shotgun (WGS) entry which is preliminary data.</text>
</comment>
<keyword evidence="4" id="KW-1185">Reference proteome</keyword>
<evidence type="ECO:0000313" key="4">
    <source>
        <dbReference type="Proteomes" id="UP001054889"/>
    </source>
</evidence>
<accession>A0AAV5EU61</accession>
<protein>
    <recommendedName>
        <fullName evidence="5">Agmatine deiminase</fullName>
    </recommendedName>
</protein>
<keyword evidence="1" id="KW-0378">Hydrolase</keyword>
<evidence type="ECO:0008006" key="5">
    <source>
        <dbReference type="Google" id="ProtNLM"/>
    </source>
</evidence>
<sequence>MGFRMPAEWEPHEQCWMGWPEHPNNWRENAAPAQETFARVAIAISKFEPVTVCATAEQYPHVQELMQHQKNFRVVEMSMNGPWFRDMRSTFITYKAGPESGITEQTITGIDWEFNAWGGIYEDCRLDNAVAKKVSKNKAAVNSKQLFILNVHHNRRVPAEPQPKPQHEQAGDRELAQGLPWSHQGDEDTNGHVDNMCCFIQPGVVLLSWTDDETDPQYERSAKALETLSRSVDAKGRQIQVVKIHIPGPLYRTEEEADDVVSTVNFSEARGCCSAPPPPPPPPQHGVQFHPWLAASYVNFFVANGGVVAPAFGDERDGEARAVLQKEFPDCEVVIVEGGREIVLGGGNIHYITQQQPVRPSSSSP</sequence>
<dbReference type="PANTHER" id="PTHR31377:SF2">
    <property type="entry name" value="AGMATINE DEIMINASE"/>
    <property type="match status" value="1"/>
</dbReference>
<proteinExistence type="predicted"/>
<dbReference type="Proteomes" id="UP001054889">
    <property type="component" value="Unassembled WGS sequence"/>
</dbReference>
<dbReference type="PANTHER" id="PTHR31377">
    <property type="entry name" value="AGMATINE DEIMINASE-RELATED"/>
    <property type="match status" value="1"/>
</dbReference>
<gene>
    <name evidence="3" type="primary">gb14906</name>
    <name evidence="3" type="ORF">PR202_gb14906</name>
</gene>
<dbReference type="InterPro" id="IPR007466">
    <property type="entry name" value="Peptidyl-Arg-deiminase_porph"/>
</dbReference>
<name>A0AAV5EU61_ELECO</name>
<reference evidence="3" key="2">
    <citation type="submission" date="2021-12" db="EMBL/GenBank/DDBJ databases">
        <title>Resequencing data analysis of finger millet.</title>
        <authorList>
            <person name="Hatakeyama M."/>
            <person name="Aluri S."/>
            <person name="Balachadran M.T."/>
            <person name="Sivarajan S.R."/>
            <person name="Poveda L."/>
            <person name="Shimizu-Inatsugi R."/>
            <person name="Schlapbach R."/>
            <person name="Sreeman S.M."/>
            <person name="Shimizu K.K."/>
        </authorList>
    </citation>
    <scope>NUCLEOTIDE SEQUENCE</scope>
</reference>
<dbReference type="SUPFAM" id="SSF55909">
    <property type="entry name" value="Pentein"/>
    <property type="match status" value="1"/>
</dbReference>
<feature type="region of interest" description="Disordered" evidence="2">
    <location>
        <begin position="154"/>
        <end position="173"/>
    </location>
</feature>
<evidence type="ECO:0000256" key="2">
    <source>
        <dbReference type="SAM" id="MobiDB-lite"/>
    </source>
</evidence>
<organism evidence="3 4">
    <name type="scientific">Eleusine coracana subsp. coracana</name>
    <dbReference type="NCBI Taxonomy" id="191504"/>
    <lineage>
        <taxon>Eukaryota</taxon>
        <taxon>Viridiplantae</taxon>
        <taxon>Streptophyta</taxon>
        <taxon>Embryophyta</taxon>
        <taxon>Tracheophyta</taxon>
        <taxon>Spermatophyta</taxon>
        <taxon>Magnoliopsida</taxon>
        <taxon>Liliopsida</taxon>
        <taxon>Poales</taxon>
        <taxon>Poaceae</taxon>
        <taxon>PACMAD clade</taxon>
        <taxon>Chloridoideae</taxon>
        <taxon>Cynodonteae</taxon>
        <taxon>Eleusininae</taxon>
        <taxon>Eleusine</taxon>
    </lineage>
</organism>
<dbReference type="EMBL" id="BQKI01000079">
    <property type="protein sequence ID" value="GJN26938.1"/>
    <property type="molecule type" value="Genomic_DNA"/>
</dbReference>
<dbReference type="AlphaFoldDB" id="A0AAV5EU61"/>
<dbReference type="GO" id="GO:0004668">
    <property type="term" value="F:protein-arginine deiminase activity"/>
    <property type="evidence" value="ECO:0007669"/>
    <property type="project" value="InterPro"/>
</dbReference>